<reference evidence="12 13" key="1">
    <citation type="submission" date="2015-11" db="EMBL/GenBank/DDBJ databases">
        <title>Expanding the genomic diversity of Burkholderia species for the development of highly accurate diagnostics.</title>
        <authorList>
            <person name="Sahl J."/>
            <person name="Keim P."/>
            <person name="Wagner D."/>
        </authorList>
    </citation>
    <scope>NUCLEOTIDE SEQUENCE [LARGE SCALE GENOMIC DNA]</scope>
    <source>
        <strain evidence="12 13">MSMB1960WGS</strain>
    </source>
</reference>
<dbReference type="InterPro" id="IPR001867">
    <property type="entry name" value="OmpR/PhoB-type_DNA-bd"/>
</dbReference>
<dbReference type="PANTHER" id="PTHR48111:SF50">
    <property type="entry name" value="KDP OPERON TRANSCRIPTIONAL REGULATORY PROTEIN KDPE"/>
    <property type="match status" value="1"/>
</dbReference>
<dbReference type="SUPFAM" id="SSF46894">
    <property type="entry name" value="C-terminal effector domain of the bipartite response regulators"/>
    <property type="match status" value="1"/>
</dbReference>
<dbReference type="Pfam" id="PF00072">
    <property type="entry name" value="Response_reg"/>
    <property type="match status" value="1"/>
</dbReference>
<evidence type="ECO:0000259" key="10">
    <source>
        <dbReference type="PROSITE" id="PS50110"/>
    </source>
</evidence>
<dbReference type="GO" id="GO:0042802">
    <property type="term" value="F:identical protein binding"/>
    <property type="evidence" value="ECO:0007669"/>
    <property type="project" value="UniProtKB-ARBA"/>
</dbReference>
<dbReference type="InterPro" id="IPR011006">
    <property type="entry name" value="CheY-like_superfamily"/>
</dbReference>
<dbReference type="CDD" id="cd17620">
    <property type="entry name" value="REC_OmpR_KdpE-like"/>
    <property type="match status" value="1"/>
</dbReference>
<keyword evidence="3 8" id="KW-0597">Phosphoprotein</keyword>
<dbReference type="SMART" id="SM00448">
    <property type="entry name" value="REC"/>
    <property type="match status" value="1"/>
</dbReference>
<evidence type="ECO:0000256" key="5">
    <source>
        <dbReference type="ARBA" id="ARBA00023015"/>
    </source>
</evidence>
<evidence type="ECO:0000256" key="3">
    <source>
        <dbReference type="ARBA" id="ARBA00022553"/>
    </source>
</evidence>
<dbReference type="AlphaFoldDB" id="A0A119VZV7"/>
<dbReference type="FunFam" id="3.40.50.2300:FF:000021">
    <property type="entry name" value="Two-component system response regulator KdpE"/>
    <property type="match status" value="1"/>
</dbReference>
<evidence type="ECO:0000256" key="8">
    <source>
        <dbReference type="PROSITE-ProRule" id="PRU00169"/>
    </source>
</evidence>
<organism evidence="12">
    <name type="scientific">Burkholderia stagnalis</name>
    <dbReference type="NCBI Taxonomy" id="1503054"/>
    <lineage>
        <taxon>Bacteria</taxon>
        <taxon>Pseudomonadati</taxon>
        <taxon>Pseudomonadota</taxon>
        <taxon>Betaproteobacteria</taxon>
        <taxon>Burkholderiales</taxon>
        <taxon>Burkholderiaceae</taxon>
        <taxon>Burkholderia</taxon>
        <taxon>Burkholderia cepacia complex</taxon>
    </lineage>
</organism>
<evidence type="ECO:0000256" key="9">
    <source>
        <dbReference type="PROSITE-ProRule" id="PRU01091"/>
    </source>
</evidence>
<comment type="caution">
    <text evidence="12">The sequence shown here is derived from an EMBL/GenBank/DDBJ whole genome shotgun (WGS) entry which is preliminary data.</text>
</comment>
<dbReference type="GO" id="GO:0045893">
    <property type="term" value="P:positive regulation of DNA-templated transcription"/>
    <property type="evidence" value="ECO:0007669"/>
    <property type="project" value="UniProtKB-ARBA"/>
</dbReference>
<keyword evidence="7" id="KW-0804">Transcription</keyword>
<evidence type="ECO:0000313" key="13">
    <source>
        <dbReference type="Proteomes" id="UP000068603"/>
    </source>
</evidence>
<dbReference type="GO" id="GO:0032993">
    <property type="term" value="C:protein-DNA complex"/>
    <property type="evidence" value="ECO:0007669"/>
    <property type="project" value="TreeGrafter"/>
</dbReference>
<name>A0A119VZV7_9BURK</name>
<feature type="domain" description="OmpR/PhoB-type" evidence="11">
    <location>
        <begin position="132"/>
        <end position="231"/>
    </location>
</feature>
<dbReference type="InterPro" id="IPR016032">
    <property type="entry name" value="Sig_transdc_resp-reg_C-effctor"/>
</dbReference>
<protein>
    <submittedName>
        <fullName evidence="12">Two-component system response regulator</fullName>
    </submittedName>
</protein>
<dbReference type="PANTHER" id="PTHR48111">
    <property type="entry name" value="REGULATOR OF RPOS"/>
    <property type="match status" value="1"/>
</dbReference>
<evidence type="ECO:0000256" key="1">
    <source>
        <dbReference type="ARBA" id="ARBA00004496"/>
    </source>
</evidence>
<evidence type="ECO:0000256" key="4">
    <source>
        <dbReference type="ARBA" id="ARBA00023012"/>
    </source>
</evidence>
<dbReference type="Gene3D" id="3.40.50.2300">
    <property type="match status" value="1"/>
</dbReference>
<keyword evidence="6 9" id="KW-0238">DNA-binding</keyword>
<dbReference type="PROSITE" id="PS51755">
    <property type="entry name" value="OMPR_PHOB"/>
    <property type="match status" value="1"/>
</dbReference>
<proteinExistence type="predicted"/>
<dbReference type="SUPFAM" id="SSF52172">
    <property type="entry name" value="CheY-like"/>
    <property type="match status" value="1"/>
</dbReference>
<evidence type="ECO:0000256" key="7">
    <source>
        <dbReference type="ARBA" id="ARBA00023163"/>
    </source>
</evidence>
<dbReference type="EMBL" id="LPHB01000056">
    <property type="protein sequence ID" value="KWA58530.1"/>
    <property type="molecule type" value="Genomic_DNA"/>
</dbReference>
<accession>A0A119VZV7</accession>
<sequence length="244" mass="26980">MIRSRVLVVEDEADIRRFVRMALEQEGMDTCEASTAREARMYASSSKPDLVIVDLGLPDDDGKAFIRELREWSTVPVIVLSARQQEVEKVAALDAGADDYLAKPFGVPELLARARAQLRRAAFVSAEDGQSSSIVRFGDVVVDLGKHEVVRGGQPVHLTRLEFRLLAALIRGRGGVIAARQLLAEVWGIHDADRAHYVRVYMTNLRQKLEQVPAAPRHLLTELQFGYRLVGLEAVGAKRGEGEG</sequence>
<dbReference type="PROSITE" id="PS50110">
    <property type="entry name" value="RESPONSE_REGULATORY"/>
    <property type="match status" value="1"/>
</dbReference>
<dbReference type="GO" id="GO:0000156">
    <property type="term" value="F:phosphorelay response regulator activity"/>
    <property type="evidence" value="ECO:0007669"/>
    <property type="project" value="TreeGrafter"/>
</dbReference>
<dbReference type="CDD" id="cd00383">
    <property type="entry name" value="trans_reg_C"/>
    <property type="match status" value="1"/>
</dbReference>
<evidence type="ECO:0000256" key="2">
    <source>
        <dbReference type="ARBA" id="ARBA00022490"/>
    </source>
</evidence>
<keyword evidence="2" id="KW-0963">Cytoplasm</keyword>
<evidence type="ECO:0000313" key="12">
    <source>
        <dbReference type="EMBL" id="KWA58530.1"/>
    </source>
</evidence>
<dbReference type="GeneID" id="93056807"/>
<keyword evidence="5" id="KW-0805">Transcription regulation</keyword>
<dbReference type="InterPro" id="IPR039420">
    <property type="entry name" value="WalR-like"/>
</dbReference>
<dbReference type="GO" id="GO:0000987">
    <property type="term" value="F:cis-regulatory region sequence-specific DNA binding"/>
    <property type="evidence" value="ECO:0007669"/>
    <property type="project" value="UniProtKB-ARBA"/>
</dbReference>
<dbReference type="SMART" id="SM00862">
    <property type="entry name" value="Trans_reg_C"/>
    <property type="match status" value="1"/>
</dbReference>
<feature type="domain" description="Response regulatory" evidence="10">
    <location>
        <begin position="5"/>
        <end position="118"/>
    </location>
</feature>
<evidence type="ECO:0000259" key="11">
    <source>
        <dbReference type="PROSITE" id="PS51755"/>
    </source>
</evidence>
<dbReference type="InterPro" id="IPR036388">
    <property type="entry name" value="WH-like_DNA-bd_sf"/>
</dbReference>
<evidence type="ECO:0000256" key="6">
    <source>
        <dbReference type="ARBA" id="ARBA00023125"/>
    </source>
</evidence>
<feature type="DNA-binding region" description="OmpR/PhoB-type" evidence="9">
    <location>
        <begin position="132"/>
        <end position="231"/>
    </location>
</feature>
<dbReference type="Pfam" id="PF00486">
    <property type="entry name" value="Trans_reg_C"/>
    <property type="match status" value="1"/>
</dbReference>
<dbReference type="InterPro" id="IPR001789">
    <property type="entry name" value="Sig_transdc_resp-reg_receiver"/>
</dbReference>
<dbReference type="Gene3D" id="1.10.10.10">
    <property type="entry name" value="Winged helix-like DNA-binding domain superfamily/Winged helix DNA-binding domain"/>
    <property type="match status" value="1"/>
</dbReference>
<dbReference type="Gene3D" id="6.10.250.690">
    <property type="match status" value="1"/>
</dbReference>
<dbReference type="GO" id="GO:0005829">
    <property type="term" value="C:cytosol"/>
    <property type="evidence" value="ECO:0007669"/>
    <property type="project" value="TreeGrafter"/>
</dbReference>
<gene>
    <name evidence="12" type="ORF">WT44_20310</name>
</gene>
<keyword evidence="4" id="KW-0902">Two-component regulatory system</keyword>
<dbReference type="STRING" id="1503054.WT74_22695"/>
<feature type="modified residue" description="4-aspartylphosphate" evidence="8">
    <location>
        <position position="54"/>
    </location>
</feature>
<dbReference type="RefSeq" id="WP_060148251.1">
    <property type="nucleotide sequence ID" value="NZ_CP156686.1"/>
</dbReference>
<dbReference type="Proteomes" id="UP000068603">
    <property type="component" value="Unassembled WGS sequence"/>
</dbReference>
<comment type="subcellular location">
    <subcellularLocation>
        <location evidence="1">Cytoplasm</location>
    </subcellularLocation>
</comment>